<proteinExistence type="predicted"/>
<dbReference type="SUPFAM" id="SSF53474">
    <property type="entry name" value="alpha/beta-Hydrolases"/>
    <property type="match status" value="1"/>
</dbReference>
<dbReference type="InterPro" id="IPR029058">
    <property type="entry name" value="AB_hydrolase_fold"/>
</dbReference>
<gene>
    <name evidence="2" type="ORF">GCM10011335_24930</name>
</gene>
<reference evidence="2" key="2">
    <citation type="submission" date="2020-09" db="EMBL/GenBank/DDBJ databases">
        <authorList>
            <person name="Sun Q."/>
            <person name="Zhou Y."/>
        </authorList>
    </citation>
    <scope>NUCLEOTIDE SEQUENCE</scope>
    <source>
        <strain evidence="2">CGMCC 1.15493</strain>
    </source>
</reference>
<dbReference type="AlphaFoldDB" id="A0A916XY79"/>
<feature type="domain" description="Serine aminopeptidase S33" evidence="1">
    <location>
        <begin position="1"/>
        <end position="241"/>
    </location>
</feature>
<dbReference type="Gene3D" id="3.40.50.1820">
    <property type="entry name" value="alpha/beta hydrolase"/>
    <property type="match status" value="1"/>
</dbReference>
<name>A0A916XY79_9HYPH</name>
<evidence type="ECO:0000259" key="1">
    <source>
        <dbReference type="Pfam" id="PF12146"/>
    </source>
</evidence>
<dbReference type="InterPro" id="IPR051044">
    <property type="entry name" value="MAG_DAG_Lipase"/>
</dbReference>
<organism evidence="2 3">
    <name type="scientific">Aureimonas glaciei</name>
    <dbReference type="NCBI Taxonomy" id="1776957"/>
    <lineage>
        <taxon>Bacteria</taxon>
        <taxon>Pseudomonadati</taxon>
        <taxon>Pseudomonadota</taxon>
        <taxon>Alphaproteobacteria</taxon>
        <taxon>Hyphomicrobiales</taxon>
        <taxon>Aurantimonadaceae</taxon>
        <taxon>Aureimonas</taxon>
    </lineage>
</organism>
<keyword evidence="3" id="KW-1185">Reference proteome</keyword>
<dbReference type="PANTHER" id="PTHR11614">
    <property type="entry name" value="PHOSPHOLIPASE-RELATED"/>
    <property type="match status" value="1"/>
</dbReference>
<dbReference type="Proteomes" id="UP000613160">
    <property type="component" value="Unassembled WGS sequence"/>
</dbReference>
<comment type="caution">
    <text evidence="2">The sequence shown here is derived from an EMBL/GenBank/DDBJ whole genome shotgun (WGS) entry which is preliminary data.</text>
</comment>
<dbReference type="EMBL" id="BMJJ01000005">
    <property type="protein sequence ID" value="GGD20989.1"/>
    <property type="molecule type" value="Genomic_DNA"/>
</dbReference>
<dbReference type="InterPro" id="IPR022742">
    <property type="entry name" value="Hydrolase_4"/>
</dbReference>
<sequence>MAAEGLHVYAHDHRGHGSTSAPDAPLKRFARSRGGPKLVADAFAVQDHAEIEHPGLPILVFGHSMGGLVAVNHAAAYGPRLAGLAVWNSHLALGLEERVAILALKVEKALKGSDVPSALFMRATIDTWSRAIEPRRTPSDWLSHDAAAVDRYIDDPLCGWAPTISMAEDLVALVRTGHHAANASALPPGLPVHLLGGSADPATDEGRGVERLAAMLRLAGSRDVTLAIVPGARHETLHETETYRAKGIASLVGWLDRVLPRE</sequence>
<protein>
    <submittedName>
        <fullName evidence="2">Lysophospholipase</fullName>
    </submittedName>
</protein>
<accession>A0A916XY79</accession>
<evidence type="ECO:0000313" key="2">
    <source>
        <dbReference type="EMBL" id="GGD20989.1"/>
    </source>
</evidence>
<evidence type="ECO:0000313" key="3">
    <source>
        <dbReference type="Proteomes" id="UP000613160"/>
    </source>
</evidence>
<dbReference type="Pfam" id="PF12146">
    <property type="entry name" value="Hydrolase_4"/>
    <property type="match status" value="1"/>
</dbReference>
<reference evidence="2" key="1">
    <citation type="journal article" date="2014" name="Int. J. Syst. Evol. Microbiol.">
        <title>Complete genome sequence of Corynebacterium casei LMG S-19264T (=DSM 44701T), isolated from a smear-ripened cheese.</title>
        <authorList>
            <consortium name="US DOE Joint Genome Institute (JGI-PGF)"/>
            <person name="Walter F."/>
            <person name="Albersmeier A."/>
            <person name="Kalinowski J."/>
            <person name="Ruckert C."/>
        </authorList>
    </citation>
    <scope>NUCLEOTIDE SEQUENCE</scope>
    <source>
        <strain evidence="2">CGMCC 1.15493</strain>
    </source>
</reference>